<keyword evidence="2" id="KW-1185">Reference proteome</keyword>
<dbReference type="OrthoDB" id="9798200at2"/>
<dbReference type="STRING" id="1150600.ADIARSV_3071"/>
<accession>R9GPU5</accession>
<reference evidence="1 2" key="1">
    <citation type="journal article" date="2013" name="Genome Announc.">
        <title>Draft Genome Sequence of Arcticibacter svalbardensis Strain MN12-7T, a Member of the Family Sphingobacteriaceae Isolated from an Arctic Soil Sample.</title>
        <authorList>
            <person name="Shivaji S."/>
            <person name="Ara S."/>
            <person name="Prasad S."/>
            <person name="Manasa B.P."/>
            <person name="Begum Z."/>
            <person name="Singh A."/>
            <person name="Kumar Pinnaka A."/>
        </authorList>
    </citation>
    <scope>NUCLEOTIDE SEQUENCE [LARGE SCALE GENOMIC DNA]</scope>
    <source>
        <strain evidence="1 2">MN12-7</strain>
    </source>
</reference>
<evidence type="ECO:0008006" key="3">
    <source>
        <dbReference type="Google" id="ProtNLM"/>
    </source>
</evidence>
<dbReference type="PATRIC" id="fig|1150600.3.peg.3040"/>
<name>R9GPU5_9SPHI</name>
<proteinExistence type="predicted"/>
<gene>
    <name evidence="1" type="ORF">ADIARSV_3071</name>
</gene>
<dbReference type="eggNOG" id="COG5340">
    <property type="taxonomic scope" value="Bacteria"/>
</dbReference>
<dbReference type="RefSeq" id="WP_016196301.1">
    <property type="nucleotide sequence ID" value="NZ_AQPN01000105.1"/>
</dbReference>
<evidence type="ECO:0000313" key="1">
    <source>
        <dbReference type="EMBL" id="EOR93731.1"/>
    </source>
</evidence>
<protein>
    <recommendedName>
        <fullName evidence="3">Transcriptional regulator, AbiEi antitoxin, Type IV TA system</fullName>
    </recommendedName>
</protein>
<dbReference type="InterPro" id="IPR045738">
    <property type="entry name" value="DUF6088"/>
</dbReference>
<dbReference type="EMBL" id="AQPN01000105">
    <property type="protein sequence ID" value="EOR93731.1"/>
    <property type="molecule type" value="Genomic_DNA"/>
</dbReference>
<evidence type="ECO:0000313" key="2">
    <source>
        <dbReference type="Proteomes" id="UP000014174"/>
    </source>
</evidence>
<dbReference type="AlphaFoldDB" id="R9GPU5"/>
<sequence>MKSVQQEISGQISAFQPGTIVFPTEFRGVGTDDAVRQALSRLAKEDKIERLAHGIYFLPKIHPTFGKLYPSMEEVAEAVAAHEHMRIRPAGAYALNKLGLSTQVPARLVYITDGQARQIKIGKGGIKFKPVTPKKFGMKGPISSLLIQGLEEMNTSQVTLAMEDRIKDLLSQETPDNLNYDLKLAPARISDYIIKLLKYPLNGRVA</sequence>
<organism evidence="1 2">
    <name type="scientific">Arcticibacter svalbardensis MN12-7</name>
    <dbReference type="NCBI Taxonomy" id="1150600"/>
    <lineage>
        <taxon>Bacteria</taxon>
        <taxon>Pseudomonadati</taxon>
        <taxon>Bacteroidota</taxon>
        <taxon>Sphingobacteriia</taxon>
        <taxon>Sphingobacteriales</taxon>
        <taxon>Sphingobacteriaceae</taxon>
        <taxon>Arcticibacter</taxon>
    </lineage>
</organism>
<dbReference type="Proteomes" id="UP000014174">
    <property type="component" value="Unassembled WGS sequence"/>
</dbReference>
<dbReference type="Pfam" id="PF19570">
    <property type="entry name" value="DUF6088"/>
    <property type="match status" value="1"/>
</dbReference>
<comment type="caution">
    <text evidence="1">The sequence shown here is derived from an EMBL/GenBank/DDBJ whole genome shotgun (WGS) entry which is preliminary data.</text>
</comment>